<reference evidence="3 4" key="1">
    <citation type="journal article" date="2016" name="Int. J. Syst. Evol. Microbiol.">
        <title>Description of Comamonas sediminis sp. nov., isolated from lagoon sediments.</title>
        <authorList>
            <person name="Subhash Y."/>
            <person name="Bang J.J."/>
            <person name="You T.H."/>
            <person name="Lee S.S."/>
        </authorList>
    </citation>
    <scope>NUCLEOTIDE SEQUENCE [LARGE SCALE GENOMIC DNA]</scope>
    <source>
        <strain evidence="3 4">JCM 31169</strain>
    </source>
</reference>
<evidence type="ECO:0000313" key="3">
    <source>
        <dbReference type="EMBL" id="MEY2251344.1"/>
    </source>
</evidence>
<dbReference type="EMBL" id="JBGBDC010000003">
    <property type="protein sequence ID" value="MEY2251344.1"/>
    <property type="molecule type" value="Genomic_DNA"/>
</dbReference>
<dbReference type="EC" id="2.3.-.-" evidence="3"/>
<keyword evidence="1" id="KW-0812">Transmembrane</keyword>
<feature type="transmembrane region" description="Helical" evidence="1">
    <location>
        <begin position="86"/>
        <end position="107"/>
    </location>
</feature>
<dbReference type="Pfam" id="PF01757">
    <property type="entry name" value="Acyl_transf_3"/>
    <property type="match status" value="1"/>
</dbReference>
<keyword evidence="4" id="KW-1185">Reference proteome</keyword>
<comment type="caution">
    <text evidence="3">The sequence shown here is derived from an EMBL/GenBank/DDBJ whole genome shotgun (WGS) entry which is preliminary data.</text>
</comment>
<keyword evidence="1" id="KW-0472">Membrane</keyword>
<sequence>MSHSQIYEMIKHIQILRFLAAMWVAVFHGAVLGIFTDFPHWLGFIINMGYAGVDIFFVISGVIMAHSTKNTAHGVRAAGAFVLTRFSRIYMGWWPALLLYLVFFKVTQQLDPHINFQGSFYLYFTDLTGLINIVIWSLMFELYFYILMAAALLFSRDQRQNFLKIMLGVLVVINVYFFLDRTGADAGLQRDWIKLFYVAPIVAEFFMGYFLYHYLQSHSSSPWKLWGLLAAASLGLLVYMAPHFEDHPYGLANFHYWPERTLLMGGAALAIAGLALTLPSPRSPIARIMAKLGDYSYAIYVLHILVFNMALVLLPWKSLDGLPRIAIAIFVLLALLSASAVYYHAVERPLYMFCREKINRWLQPLSSDRSSLGTIHKNQQLR</sequence>
<feature type="transmembrane region" description="Helical" evidence="1">
    <location>
        <begin position="161"/>
        <end position="179"/>
    </location>
</feature>
<dbReference type="Proteomes" id="UP001562178">
    <property type="component" value="Unassembled WGS sequence"/>
</dbReference>
<feature type="transmembrane region" description="Helical" evidence="1">
    <location>
        <begin position="261"/>
        <end position="278"/>
    </location>
</feature>
<feature type="transmembrane region" description="Helical" evidence="1">
    <location>
        <begin position="41"/>
        <end position="65"/>
    </location>
</feature>
<gene>
    <name evidence="3" type="ORF">AB7A72_10020</name>
</gene>
<name>A0ABV4B1P8_9BURK</name>
<organism evidence="3 4">
    <name type="scientific">Comamonas sediminis</name>
    <dbReference type="NCBI Taxonomy" id="1783360"/>
    <lineage>
        <taxon>Bacteria</taxon>
        <taxon>Pseudomonadati</taxon>
        <taxon>Pseudomonadota</taxon>
        <taxon>Betaproteobacteria</taxon>
        <taxon>Burkholderiales</taxon>
        <taxon>Comamonadaceae</taxon>
        <taxon>Comamonas</taxon>
    </lineage>
</organism>
<feature type="domain" description="Acyltransferase 3" evidence="2">
    <location>
        <begin position="13"/>
        <end position="342"/>
    </location>
</feature>
<feature type="transmembrane region" description="Helical" evidence="1">
    <location>
        <begin position="322"/>
        <end position="343"/>
    </location>
</feature>
<feature type="transmembrane region" description="Helical" evidence="1">
    <location>
        <begin position="223"/>
        <end position="241"/>
    </location>
</feature>
<dbReference type="InterPro" id="IPR050879">
    <property type="entry name" value="Acyltransferase_3"/>
</dbReference>
<dbReference type="InterPro" id="IPR002656">
    <property type="entry name" value="Acyl_transf_3_dom"/>
</dbReference>
<keyword evidence="3" id="KW-0808">Transferase</keyword>
<protein>
    <submittedName>
        <fullName evidence="3">Acyltransferase family protein</fullName>
        <ecNumber evidence="3">2.3.-.-</ecNumber>
    </submittedName>
</protein>
<dbReference type="GO" id="GO:0016746">
    <property type="term" value="F:acyltransferase activity"/>
    <property type="evidence" value="ECO:0007669"/>
    <property type="project" value="UniProtKB-KW"/>
</dbReference>
<feature type="transmembrane region" description="Helical" evidence="1">
    <location>
        <begin position="15"/>
        <end position="35"/>
    </location>
</feature>
<evidence type="ECO:0000259" key="2">
    <source>
        <dbReference type="Pfam" id="PF01757"/>
    </source>
</evidence>
<keyword evidence="1" id="KW-1133">Transmembrane helix</keyword>
<dbReference type="PANTHER" id="PTHR23028">
    <property type="entry name" value="ACETYLTRANSFERASE"/>
    <property type="match status" value="1"/>
</dbReference>
<accession>A0ABV4B1P8</accession>
<keyword evidence="3" id="KW-0012">Acyltransferase</keyword>
<proteinExistence type="predicted"/>
<feature type="transmembrane region" description="Helical" evidence="1">
    <location>
        <begin position="298"/>
        <end position="316"/>
    </location>
</feature>
<evidence type="ECO:0000313" key="4">
    <source>
        <dbReference type="Proteomes" id="UP001562178"/>
    </source>
</evidence>
<feature type="transmembrane region" description="Helical" evidence="1">
    <location>
        <begin position="191"/>
        <end position="211"/>
    </location>
</feature>
<evidence type="ECO:0000256" key="1">
    <source>
        <dbReference type="SAM" id="Phobius"/>
    </source>
</evidence>
<feature type="transmembrane region" description="Helical" evidence="1">
    <location>
        <begin position="127"/>
        <end position="154"/>
    </location>
</feature>